<dbReference type="EMBL" id="OZ075130">
    <property type="protein sequence ID" value="CAL4975822.1"/>
    <property type="molecule type" value="Genomic_DNA"/>
</dbReference>
<evidence type="ECO:0000256" key="1">
    <source>
        <dbReference type="ARBA" id="ARBA00010462"/>
    </source>
</evidence>
<accession>A0ABC8ZKW2</accession>
<dbReference type="PANTHER" id="PTHR11352">
    <property type="entry name" value="PROLIFERATING CELL NUCLEAR ANTIGEN"/>
    <property type="match status" value="1"/>
</dbReference>
<sequence length="275" mass="31047">MLELKLKKENPFLKVLEAILDLVDEASVDCSSKGLKLQAIDTELVAIISLHFPHEIFDAYICDEKLSMGIPIDDMVKVIRCADKDDTITIKFGDGNLDTITLSFQSPVGNDTMAYDLRLVDANDQHFPIPDWQVLESKYQAFVEMPSADFMHACKCLSNIDYDGDIFVTEDGLLFCASGKSGRVSIKYKKEAITEFSMEEEVSMTLDTKYMKSFAKMSTLFDQVRIFFSRTQPLMVESKIGHGGYLRYFLAPKTKTEEESRTCVQLAVCVVRICS</sequence>
<dbReference type="InterPro" id="IPR022649">
    <property type="entry name" value="Pr_cel_nuc_antig_C"/>
</dbReference>
<proteinExistence type="inferred from homology"/>
<dbReference type="InterPro" id="IPR022648">
    <property type="entry name" value="Pr_cel_nuc_antig_N"/>
</dbReference>
<dbReference type="PANTHER" id="PTHR11352:SF0">
    <property type="entry name" value="PROLIFERATING CELL NUCLEAR ANTIGEN"/>
    <property type="match status" value="1"/>
</dbReference>
<dbReference type="EMBL" id="OZ075129">
    <property type="protein sequence ID" value="CAL4963175.1"/>
    <property type="molecule type" value="Genomic_DNA"/>
</dbReference>
<protein>
    <recommendedName>
        <fullName evidence="3">DNA sliding clamp PCNA</fullName>
    </recommendedName>
</protein>
<keyword evidence="2 4" id="KW-0238">DNA-binding</keyword>
<dbReference type="HAMAP" id="MF_00317">
    <property type="entry name" value="DNApol_clamp_arch"/>
    <property type="match status" value="1"/>
</dbReference>
<feature type="domain" description="Proliferating cell nuclear antigen PCNA N-terminal" evidence="5">
    <location>
        <begin position="1"/>
        <end position="123"/>
    </location>
</feature>
<comment type="function">
    <text evidence="3">This protein is an auxiliary protein of DNA polymerase delta and is involved in the control of eukaryotic DNA replication by increasing the polymerase's processivity during elongation of the leading strand.</text>
</comment>
<evidence type="ECO:0000313" key="8">
    <source>
        <dbReference type="EMBL" id="CAL4975822.1"/>
    </source>
</evidence>
<evidence type="ECO:0000313" key="9">
    <source>
        <dbReference type="Proteomes" id="UP001497457"/>
    </source>
</evidence>
<gene>
    <name evidence="7" type="ORF">URODEC1_LOCUS46047</name>
    <name evidence="8" type="ORF">URODEC1_LOCUS53348</name>
</gene>
<keyword evidence="4" id="KW-0235">DNA replication</keyword>
<evidence type="ECO:0000259" key="6">
    <source>
        <dbReference type="Pfam" id="PF02747"/>
    </source>
</evidence>
<dbReference type="InterPro" id="IPR046938">
    <property type="entry name" value="DNA_clamp_sf"/>
</dbReference>
<dbReference type="InterPro" id="IPR000730">
    <property type="entry name" value="Pr_cel_nuc_antig"/>
</dbReference>
<dbReference type="Gene3D" id="3.70.10.10">
    <property type="match status" value="1"/>
</dbReference>
<evidence type="ECO:0000259" key="5">
    <source>
        <dbReference type="Pfam" id="PF00705"/>
    </source>
</evidence>
<keyword evidence="3" id="KW-0539">Nucleus</keyword>
<comment type="subcellular location">
    <subcellularLocation>
        <location evidence="3">Nucleus</location>
    </subcellularLocation>
</comment>
<dbReference type="Proteomes" id="UP001497457">
    <property type="component" value="Chromosome 19rd"/>
</dbReference>
<evidence type="ECO:0000313" key="7">
    <source>
        <dbReference type="EMBL" id="CAL4963175.1"/>
    </source>
</evidence>
<dbReference type="NCBIfam" id="TIGR00590">
    <property type="entry name" value="pcna"/>
    <property type="match status" value="1"/>
</dbReference>
<feature type="domain" description="Proliferating cell nuclear antigen PCNA C-terminal" evidence="6">
    <location>
        <begin position="135"/>
        <end position="253"/>
    </location>
</feature>
<dbReference type="GO" id="GO:0006260">
    <property type="term" value="P:DNA replication"/>
    <property type="evidence" value="ECO:0007669"/>
    <property type="project" value="UniProtKB-KW"/>
</dbReference>
<organism evidence="7 9">
    <name type="scientific">Urochloa decumbens</name>
    <dbReference type="NCBI Taxonomy" id="240449"/>
    <lineage>
        <taxon>Eukaryota</taxon>
        <taxon>Viridiplantae</taxon>
        <taxon>Streptophyta</taxon>
        <taxon>Embryophyta</taxon>
        <taxon>Tracheophyta</taxon>
        <taxon>Spermatophyta</taxon>
        <taxon>Magnoliopsida</taxon>
        <taxon>Liliopsida</taxon>
        <taxon>Poales</taxon>
        <taxon>Poaceae</taxon>
        <taxon>PACMAD clade</taxon>
        <taxon>Panicoideae</taxon>
        <taxon>Panicodae</taxon>
        <taxon>Paniceae</taxon>
        <taxon>Melinidinae</taxon>
        <taxon>Urochloa</taxon>
    </lineage>
</organism>
<dbReference type="CDD" id="cd00577">
    <property type="entry name" value="PCNA"/>
    <property type="match status" value="1"/>
</dbReference>
<name>A0ABC8ZKW2_9POAL</name>
<dbReference type="Proteomes" id="UP001497457">
    <property type="component" value="Chromosome 20rd"/>
</dbReference>
<dbReference type="AlphaFoldDB" id="A0ABC8ZKW2"/>
<comment type="similarity">
    <text evidence="1 4">Belongs to the PCNA family.</text>
</comment>
<dbReference type="PRINTS" id="PR00339">
    <property type="entry name" value="PCNACYCLIN"/>
</dbReference>
<evidence type="ECO:0000256" key="3">
    <source>
        <dbReference type="RuleBase" id="RU000641"/>
    </source>
</evidence>
<reference evidence="7" key="1">
    <citation type="submission" date="2024-10" db="EMBL/GenBank/DDBJ databases">
        <authorList>
            <person name="Ryan C."/>
        </authorList>
    </citation>
    <scope>NUCLEOTIDE SEQUENCE [LARGE SCALE GENOMIC DNA]</scope>
</reference>
<keyword evidence="9" id="KW-1185">Reference proteome</keyword>
<dbReference type="GO" id="GO:0005634">
    <property type="term" value="C:nucleus"/>
    <property type="evidence" value="ECO:0007669"/>
    <property type="project" value="UniProtKB-SubCell"/>
</dbReference>
<dbReference type="Pfam" id="PF02747">
    <property type="entry name" value="PCNA_C"/>
    <property type="match status" value="1"/>
</dbReference>
<dbReference type="Pfam" id="PF00705">
    <property type="entry name" value="PCNA_N"/>
    <property type="match status" value="1"/>
</dbReference>
<evidence type="ECO:0000256" key="4">
    <source>
        <dbReference type="RuleBase" id="RU003671"/>
    </source>
</evidence>
<evidence type="ECO:0000256" key="2">
    <source>
        <dbReference type="ARBA" id="ARBA00023125"/>
    </source>
</evidence>
<dbReference type="GO" id="GO:0003677">
    <property type="term" value="F:DNA binding"/>
    <property type="evidence" value="ECO:0007669"/>
    <property type="project" value="UniProtKB-KW"/>
</dbReference>
<dbReference type="SUPFAM" id="SSF55979">
    <property type="entry name" value="DNA clamp"/>
    <property type="match status" value="2"/>
</dbReference>